<dbReference type="SUPFAM" id="SSF54928">
    <property type="entry name" value="RNA-binding domain, RBD"/>
    <property type="match status" value="2"/>
</dbReference>
<comment type="caution">
    <text evidence="7">The sequence shown here is derived from an EMBL/GenBank/DDBJ whole genome shotgun (WGS) entry which is preliminary data.</text>
</comment>
<reference evidence="7 8" key="1">
    <citation type="submission" date="2019-07" db="EMBL/GenBank/DDBJ databases">
        <title>Genomes of Cafeteria roenbergensis.</title>
        <authorList>
            <person name="Fischer M.G."/>
            <person name="Hackl T."/>
            <person name="Roman M."/>
        </authorList>
    </citation>
    <scope>NUCLEOTIDE SEQUENCE [LARGE SCALE GENOMIC DNA]</scope>
    <source>
        <strain evidence="7 8">Cflag</strain>
    </source>
</reference>
<keyword evidence="2 4" id="KW-0694">RNA-binding</keyword>
<feature type="compositionally biased region" description="Low complexity" evidence="5">
    <location>
        <begin position="266"/>
        <end position="278"/>
    </location>
</feature>
<name>A0A5A8C4J5_CAFRO</name>
<evidence type="ECO:0000313" key="8">
    <source>
        <dbReference type="Proteomes" id="UP000325113"/>
    </source>
</evidence>
<dbReference type="Pfam" id="PF00076">
    <property type="entry name" value="RRM_1"/>
    <property type="match status" value="1"/>
</dbReference>
<dbReference type="PROSITE" id="PS50102">
    <property type="entry name" value="RRM"/>
    <property type="match status" value="2"/>
</dbReference>
<sequence length="497" mass="49849">MAAIAALSSKALASSEVAPASPTMPTYLLPESARAQATKPLREIYIGNLPPATTGPHLLAFLNAHIIAAGLVIKGGGPIPVGGQLATSGPIISCRVNSGAQFGFAEFRSIEETIMAIAMGGLALGALQLKFGRPKAFVSLYGDDSVTMPQAAQHIRELMAQGVPDKAGPDWPAGAIFPFTVQRIASARPGVPLHFLPDAPAAPQPAASAPAVVPAAAAVTPAASTPASAAPVPMTAGVPVSQSSGVVTASMGAAALAQTSVSASAAQPSAGPATSAGAPPAPEPDRTSSAVDVTGGVGVFAEDDMREMFGGFGTITRCLMLPAGETPTRVVVEFSSPTEAETAVALDGLVASDEPLHVRVMRVDEPLACAPSPCVLLRNTVLQSEVATAQDWAEVAEDVAVEARPLAPVVSIHRPSPSGTGPLCNPKPGDAPDSVPVLVRFATAEGAASAAAKLTGRRFDGRVVTAHCVPEADFEAAIATAPAAAGSEAAAPQVDVD</sequence>
<evidence type="ECO:0000256" key="3">
    <source>
        <dbReference type="ARBA" id="ARBA00023187"/>
    </source>
</evidence>
<dbReference type="GO" id="GO:0003723">
    <property type="term" value="F:RNA binding"/>
    <property type="evidence" value="ECO:0007669"/>
    <property type="project" value="UniProtKB-UniRule"/>
</dbReference>
<keyword evidence="3" id="KW-0508">mRNA splicing</keyword>
<dbReference type="CDD" id="cd00590">
    <property type="entry name" value="RRM_SF"/>
    <property type="match status" value="1"/>
</dbReference>
<evidence type="ECO:0000256" key="4">
    <source>
        <dbReference type="PROSITE-ProRule" id="PRU00176"/>
    </source>
</evidence>
<dbReference type="Proteomes" id="UP000325113">
    <property type="component" value="Unassembled WGS sequence"/>
</dbReference>
<dbReference type="EMBL" id="VLTM01000164">
    <property type="protein sequence ID" value="KAA0147459.1"/>
    <property type="molecule type" value="Genomic_DNA"/>
</dbReference>
<evidence type="ECO:0000313" key="7">
    <source>
        <dbReference type="EMBL" id="KAA0147459.1"/>
    </source>
</evidence>
<dbReference type="Gene3D" id="3.30.70.330">
    <property type="match status" value="3"/>
</dbReference>
<evidence type="ECO:0000256" key="5">
    <source>
        <dbReference type="SAM" id="MobiDB-lite"/>
    </source>
</evidence>
<dbReference type="GO" id="GO:0008380">
    <property type="term" value="P:RNA splicing"/>
    <property type="evidence" value="ECO:0007669"/>
    <property type="project" value="UniProtKB-KW"/>
</dbReference>
<evidence type="ECO:0000256" key="2">
    <source>
        <dbReference type="ARBA" id="ARBA00022884"/>
    </source>
</evidence>
<proteinExistence type="predicted"/>
<feature type="domain" description="RRM" evidence="6">
    <location>
        <begin position="42"/>
        <end position="134"/>
    </location>
</feature>
<keyword evidence="1" id="KW-0507">mRNA processing</keyword>
<feature type="domain" description="RRM" evidence="6">
    <location>
        <begin position="289"/>
        <end position="363"/>
    </location>
</feature>
<dbReference type="GO" id="GO:0006397">
    <property type="term" value="P:mRNA processing"/>
    <property type="evidence" value="ECO:0007669"/>
    <property type="project" value="UniProtKB-KW"/>
</dbReference>
<feature type="region of interest" description="Disordered" evidence="5">
    <location>
        <begin position="266"/>
        <end position="292"/>
    </location>
</feature>
<evidence type="ECO:0000256" key="1">
    <source>
        <dbReference type="ARBA" id="ARBA00022664"/>
    </source>
</evidence>
<protein>
    <recommendedName>
        <fullName evidence="6">RRM domain-containing protein</fullName>
    </recommendedName>
</protein>
<organism evidence="7 8">
    <name type="scientific">Cafeteria roenbergensis</name>
    <name type="common">Marine flagellate</name>
    <dbReference type="NCBI Taxonomy" id="33653"/>
    <lineage>
        <taxon>Eukaryota</taxon>
        <taxon>Sar</taxon>
        <taxon>Stramenopiles</taxon>
        <taxon>Bigyra</taxon>
        <taxon>Opalozoa</taxon>
        <taxon>Bicosoecida</taxon>
        <taxon>Cafeteriaceae</taxon>
        <taxon>Cafeteria</taxon>
    </lineage>
</organism>
<dbReference type="AlphaFoldDB" id="A0A5A8C4J5"/>
<gene>
    <name evidence="7" type="ORF">FNF31_07584</name>
</gene>
<dbReference type="InterPro" id="IPR035979">
    <property type="entry name" value="RBD_domain_sf"/>
</dbReference>
<evidence type="ECO:0000259" key="6">
    <source>
        <dbReference type="PROSITE" id="PS50102"/>
    </source>
</evidence>
<dbReference type="InterPro" id="IPR000504">
    <property type="entry name" value="RRM_dom"/>
</dbReference>
<dbReference type="InterPro" id="IPR012677">
    <property type="entry name" value="Nucleotide-bd_a/b_plait_sf"/>
</dbReference>
<accession>A0A5A8C4J5</accession>
<dbReference type="PANTHER" id="PTHR23139">
    <property type="entry name" value="RNA-BINDING PROTEIN"/>
    <property type="match status" value="1"/>
</dbReference>